<dbReference type="AlphaFoldDB" id="A0A917T4Z8"/>
<dbReference type="Proteomes" id="UP000655208">
    <property type="component" value="Unassembled WGS sequence"/>
</dbReference>
<evidence type="ECO:0000313" key="3">
    <source>
        <dbReference type="Proteomes" id="UP000655208"/>
    </source>
</evidence>
<organism evidence="2 3">
    <name type="scientific">Nakamurella endophytica</name>
    <dbReference type="NCBI Taxonomy" id="1748367"/>
    <lineage>
        <taxon>Bacteria</taxon>
        <taxon>Bacillati</taxon>
        <taxon>Actinomycetota</taxon>
        <taxon>Actinomycetes</taxon>
        <taxon>Nakamurellales</taxon>
        <taxon>Nakamurellaceae</taxon>
        <taxon>Nakamurella</taxon>
    </lineage>
</organism>
<accession>A0A917T4Z8</accession>
<protein>
    <recommendedName>
        <fullName evidence="4">META domain-containing protein</fullName>
    </recommendedName>
</protein>
<reference evidence="2" key="1">
    <citation type="journal article" date="2014" name="Int. J. Syst. Evol. Microbiol.">
        <title>Complete genome sequence of Corynebacterium casei LMG S-19264T (=DSM 44701T), isolated from a smear-ripened cheese.</title>
        <authorList>
            <consortium name="US DOE Joint Genome Institute (JGI-PGF)"/>
            <person name="Walter F."/>
            <person name="Albersmeier A."/>
            <person name="Kalinowski J."/>
            <person name="Ruckert C."/>
        </authorList>
    </citation>
    <scope>NUCLEOTIDE SEQUENCE</scope>
    <source>
        <strain evidence="2">CGMCC 4.7308</strain>
    </source>
</reference>
<dbReference type="EMBL" id="BMNA01000007">
    <property type="protein sequence ID" value="GGM10335.1"/>
    <property type="molecule type" value="Genomic_DNA"/>
</dbReference>
<reference evidence="2" key="2">
    <citation type="submission" date="2020-09" db="EMBL/GenBank/DDBJ databases">
        <authorList>
            <person name="Sun Q."/>
            <person name="Zhou Y."/>
        </authorList>
    </citation>
    <scope>NUCLEOTIDE SEQUENCE</scope>
    <source>
        <strain evidence="2">CGMCC 4.7308</strain>
    </source>
</reference>
<evidence type="ECO:0000313" key="2">
    <source>
        <dbReference type="EMBL" id="GGM10335.1"/>
    </source>
</evidence>
<keyword evidence="3" id="KW-1185">Reference proteome</keyword>
<comment type="caution">
    <text evidence="2">The sequence shown here is derived from an EMBL/GenBank/DDBJ whole genome shotgun (WGS) entry which is preliminary data.</text>
</comment>
<keyword evidence="1" id="KW-1133">Transmembrane helix</keyword>
<keyword evidence="1" id="KW-0472">Membrane</keyword>
<proteinExistence type="predicted"/>
<keyword evidence="1" id="KW-0812">Transmembrane</keyword>
<feature type="transmembrane region" description="Helical" evidence="1">
    <location>
        <begin position="25"/>
        <end position="44"/>
    </location>
</feature>
<evidence type="ECO:0000256" key="1">
    <source>
        <dbReference type="SAM" id="Phobius"/>
    </source>
</evidence>
<evidence type="ECO:0008006" key="4">
    <source>
        <dbReference type="Google" id="ProtNLM"/>
    </source>
</evidence>
<sequence length="173" mass="18121">MAAGQDALRRGGGSGLSAGRRPGRVWVAGAAVLAVVIVGAAWAVQWQQRVANQDRVAQQLVGVRWLLTEVSSVGQHAQVPAGKRLGLELDADGTVVVYKCAATTGQWQATNDGFELIDPQTMNIACQSLTPQTQPSVDEALQHIAAAPVTATRHADTLTVDAGPFVLTFAATR</sequence>
<gene>
    <name evidence="2" type="ORF">GCM10011594_32790</name>
</gene>
<name>A0A917T4Z8_9ACTN</name>